<reference evidence="1" key="1">
    <citation type="journal article" date="2014" name="Genome Biol. Evol.">
        <title>Pangenome evidence for extensive interdomain horizontal transfer affecting lineage core and shell genes in uncultured planktonic thaumarchaeota and euryarchaeota.</title>
        <authorList>
            <person name="Deschamps P."/>
            <person name="Zivanovic Y."/>
            <person name="Moreira D."/>
            <person name="Rodriguez-Valera F."/>
            <person name="Lopez-Garcia P."/>
        </authorList>
    </citation>
    <scope>NUCLEOTIDE SEQUENCE</scope>
</reference>
<sequence>MSLRPIMLTRPPVEIMTNDGFWDELIEGGFKDVCVSWMTFLSEAESGEPLPSHEEARPRVLSFFDDKGGTYEYIPVINPENKLYEGVALKPPRRSNEYNPLFTELYGAFERAKSKGINLYLFDDKSYFEEVGYPANTDGSRGFQCWNNPEVAEYLIARTRDYANQLPMFSGIVLDGPDYKWEIAPGERDDLFAEQCICNYCVNAAQAMGLDLMKMIEALGAFKLELQQLDDEKVEGFLLTTKGFLGAVDWWLSHPELLNLLRFKYSTIEDHLKRTYEGIKGYLPEYQVMTSSRTPSYIALTGHSLPRRDSYTDFQLPKLYLWSGNQPGFRYTVNNYVDTLSDWNPSLSKKNVVALAERILGIEFPEDYPVEKFNDPAPRSFYNQIAGDEMKKMIHLGKDPDKLIPFIALEHFGGPQIEPQEVRDLLTTLEENGINRYIFFHYGVITDPVWDVLTEFAE</sequence>
<name>A0A075GQV8_9EURY</name>
<protein>
    <submittedName>
        <fullName evidence="1">Uncharacterized protein</fullName>
    </submittedName>
</protein>
<accession>A0A075GQV8</accession>
<dbReference type="EMBL" id="KF900699">
    <property type="protein sequence ID" value="AIF04098.1"/>
    <property type="molecule type" value="Genomic_DNA"/>
</dbReference>
<evidence type="ECO:0000313" key="1">
    <source>
        <dbReference type="EMBL" id="AIF04098.1"/>
    </source>
</evidence>
<proteinExistence type="predicted"/>
<dbReference type="AlphaFoldDB" id="A0A075GQV8"/>
<organism evidence="1">
    <name type="scientific">uncultured marine group II/III euryarchaeote KM3_170_G02</name>
    <dbReference type="NCBI Taxonomy" id="1457927"/>
    <lineage>
        <taxon>Archaea</taxon>
        <taxon>Methanobacteriati</taxon>
        <taxon>Methanobacteriota</taxon>
        <taxon>environmental samples</taxon>
    </lineage>
</organism>